<feature type="region of interest" description="Disordered" evidence="6">
    <location>
        <begin position="147"/>
        <end position="175"/>
    </location>
</feature>
<keyword evidence="4" id="KW-0238">DNA-binding</keyword>
<dbReference type="InterPro" id="IPR013325">
    <property type="entry name" value="RNA_pol_sigma_r2"/>
</dbReference>
<proteinExistence type="inferred from homology"/>
<dbReference type="CDD" id="cd06171">
    <property type="entry name" value="Sigma70_r4"/>
    <property type="match status" value="1"/>
</dbReference>
<evidence type="ECO:0000256" key="6">
    <source>
        <dbReference type="SAM" id="MobiDB-lite"/>
    </source>
</evidence>
<evidence type="ECO:0000256" key="1">
    <source>
        <dbReference type="ARBA" id="ARBA00007788"/>
    </source>
</evidence>
<dbReference type="OrthoDB" id="2012130at2759"/>
<dbReference type="AlphaFoldDB" id="A0A2U1P8G0"/>
<dbReference type="Proteomes" id="UP000245207">
    <property type="component" value="Unassembled WGS sequence"/>
</dbReference>
<dbReference type="PANTHER" id="PTHR30603">
    <property type="entry name" value="RNA POLYMERASE SIGMA FACTOR RPO"/>
    <property type="match status" value="1"/>
</dbReference>
<keyword evidence="3" id="KW-0731">Sigma factor</keyword>
<dbReference type="GO" id="GO:0006352">
    <property type="term" value="P:DNA-templated transcription initiation"/>
    <property type="evidence" value="ECO:0007669"/>
    <property type="project" value="InterPro"/>
</dbReference>
<dbReference type="EMBL" id="PKPP01001517">
    <property type="protein sequence ID" value="PWA82038.1"/>
    <property type="molecule type" value="Genomic_DNA"/>
</dbReference>
<dbReference type="InterPro" id="IPR007627">
    <property type="entry name" value="RNA_pol_sigma70_r2"/>
</dbReference>
<dbReference type="GO" id="GO:0003677">
    <property type="term" value="F:DNA binding"/>
    <property type="evidence" value="ECO:0007669"/>
    <property type="project" value="UniProtKB-KW"/>
</dbReference>
<dbReference type="Gene3D" id="1.10.10.10">
    <property type="entry name" value="Winged helix-like DNA-binding domain superfamily/Winged helix DNA-binding domain"/>
    <property type="match status" value="2"/>
</dbReference>
<dbReference type="PROSITE" id="PS00715">
    <property type="entry name" value="SIGMA70_1"/>
    <property type="match status" value="1"/>
</dbReference>
<evidence type="ECO:0000259" key="7">
    <source>
        <dbReference type="PROSITE" id="PS00715"/>
    </source>
</evidence>
<evidence type="ECO:0000256" key="4">
    <source>
        <dbReference type="ARBA" id="ARBA00023125"/>
    </source>
</evidence>
<dbReference type="InterPro" id="IPR036388">
    <property type="entry name" value="WH-like_DNA-bd_sf"/>
</dbReference>
<evidence type="ECO:0000313" key="8">
    <source>
        <dbReference type="EMBL" id="PWA82038.1"/>
    </source>
</evidence>
<dbReference type="InterPro" id="IPR050239">
    <property type="entry name" value="Sigma-70_RNA_pol_init_factors"/>
</dbReference>
<dbReference type="PRINTS" id="PR00046">
    <property type="entry name" value="SIGMA70FCT"/>
</dbReference>
<evidence type="ECO:0000313" key="9">
    <source>
        <dbReference type="Proteomes" id="UP000245207"/>
    </source>
</evidence>
<dbReference type="Gene3D" id="1.10.601.10">
    <property type="entry name" value="RNA Polymerase Primary Sigma Factor"/>
    <property type="match status" value="1"/>
</dbReference>
<gene>
    <name evidence="8" type="ORF">CTI12_AA182860</name>
</gene>
<feature type="domain" description="RNA polymerase sigma-70" evidence="7">
    <location>
        <begin position="298"/>
        <end position="311"/>
    </location>
</feature>
<name>A0A2U1P8G0_ARTAN</name>
<organism evidence="8 9">
    <name type="scientific">Artemisia annua</name>
    <name type="common">Sweet wormwood</name>
    <dbReference type="NCBI Taxonomy" id="35608"/>
    <lineage>
        <taxon>Eukaryota</taxon>
        <taxon>Viridiplantae</taxon>
        <taxon>Streptophyta</taxon>
        <taxon>Embryophyta</taxon>
        <taxon>Tracheophyta</taxon>
        <taxon>Spermatophyta</taxon>
        <taxon>Magnoliopsida</taxon>
        <taxon>eudicotyledons</taxon>
        <taxon>Gunneridae</taxon>
        <taxon>Pentapetalae</taxon>
        <taxon>asterids</taxon>
        <taxon>campanulids</taxon>
        <taxon>Asterales</taxon>
        <taxon>Asteraceae</taxon>
        <taxon>Asteroideae</taxon>
        <taxon>Anthemideae</taxon>
        <taxon>Artemisiinae</taxon>
        <taxon>Artemisia</taxon>
    </lineage>
</organism>
<keyword evidence="5" id="KW-0804">Transcription</keyword>
<accession>A0A2U1P8G0</accession>
<dbReference type="Pfam" id="PF04539">
    <property type="entry name" value="Sigma70_r3"/>
    <property type="match status" value="1"/>
</dbReference>
<dbReference type="STRING" id="35608.A0A2U1P8G0"/>
<evidence type="ECO:0000256" key="2">
    <source>
        <dbReference type="ARBA" id="ARBA00023015"/>
    </source>
</evidence>
<evidence type="ECO:0000256" key="5">
    <source>
        <dbReference type="ARBA" id="ARBA00023163"/>
    </source>
</evidence>
<dbReference type="InterPro" id="IPR007624">
    <property type="entry name" value="RNA_pol_sigma70_r3"/>
</dbReference>
<dbReference type="PANTHER" id="PTHR30603:SF52">
    <property type="entry name" value="SIGMA FACTOR A-RELATED"/>
    <property type="match status" value="1"/>
</dbReference>
<dbReference type="GO" id="GO:0071482">
    <property type="term" value="P:cellular response to light stimulus"/>
    <property type="evidence" value="ECO:0007669"/>
    <property type="project" value="UniProtKB-ARBA"/>
</dbReference>
<comment type="similarity">
    <text evidence="1">Belongs to the sigma-70 factor family.</text>
</comment>
<dbReference type="Pfam" id="PF04542">
    <property type="entry name" value="Sigma70_r2"/>
    <property type="match status" value="1"/>
</dbReference>
<dbReference type="GO" id="GO:0016987">
    <property type="term" value="F:sigma factor activity"/>
    <property type="evidence" value="ECO:0007669"/>
    <property type="project" value="UniProtKB-KW"/>
</dbReference>
<comment type="caution">
    <text evidence="8">The sequence shown here is derived from an EMBL/GenBank/DDBJ whole genome shotgun (WGS) entry which is preliminary data.</text>
</comment>
<dbReference type="InterPro" id="IPR014284">
    <property type="entry name" value="RNA_pol_sigma-70_dom"/>
</dbReference>
<dbReference type="InterPro" id="IPR000943">
    <property type="entry name" value="RNA_pol_sigma70"/>
</dbReference>
<dbReference type="Pfam" id="PF04545">
    <property type="entry name" value="Sigma70_r4"/>
    <property type="match status" value="1"/>
</dbReference>
<evidence type="ECO:0000256" key="3">
    <source>
        <dbReference type="ARBA" id="ARBA00023082"/>
    </source>
</evidence>
<dbReference type="InterPro" id="IPR007630">
    <property type="entry name" value="RNA_pol_sigma70_r4"/>
</dbReference>
<reference evidence="8 9" key="1">
    <citation type="journal article" date="2018" name="Mol. Plant">
        <title>The genome of Artemisia annua provides insight into the evolution of Asteraceae family and artemisinin biosynthesis.</title>
        <authorList>
            <person name="Shen Q."/>
            <person name="Zhang L."/>
            <person name="Liao Z."/>
            <person name="Wang S."/>
            <person name="Yan T."/>
            <person name="Shi P."/>
            <person name="Liu M."/>
            <person name="Fu X."/>
            <person name="Pan Q."/>
            <person name="Wang Y."/>
            <person name="Lv Z."/>
            <person name="Lu X."/>
            <person name="Zhang F."/>
            <person name="Jiang W."/>
            <person name="Ma Y."/>
            <person name="Chen M."/>
            <person name="Hao X."/>
            <person name="Li L."/>
            <person name="Tang Y."/>
            <person name="Lv G."/>
            <person name="Zhou Y."/>
            <person name="Sun X."/>
            <person name="Brodelius P.E."/>
            <person name="Rose J.K.C."/>
            <person name="Tang K."/>
        </authorList>
    </citation>
    <scope>NUCLEOTIDE SEQUENCE [LARGE SCALE GENOMIC DNA]</scope>
    <source>
        <strain evidence="9">cv. Huhao1</strain>
        <tissue evidence="8">Leaf</tissue>
    </source>
</reference>
<keyword evidence="9" id="KW-1185">Reference proteome</keyword>
<dbReference type="NCBIfam" id="TIGR02937">
    <property type="entry name" value="sigma70-ECF"/>
    <property type="match status" value="1"/>
</dbReference>
<dbReference type="SUPFAM" id="SSF88659">
    <property type="entry name" value="Sigma3 and sigma4 domains of RNA polymerase sigma factors"/>
    <property type="match status" value="2"/>
</dbReference>
<keyword evidence="2" id="KW-0805">Transcription regulation</keyword>
<sequence>MMATTTVVGLRAGERLLGSSSYYSEVTEKFSSSTDLGFIFPPTKNLITAKKSSNYGHGFISDRHNKHIRYIRALKEHADTASNTSIDQWFQGLEHMEAKGHMEGKGSDQEFSVDALLLLQKSLLEKQWLLSPEETLTENYPTEKSSKKIYVSGSEKSARRRRIDAQRKSPNRRFSTNEVGVKKPVKFVISPELLQTRVRGYGKGIASDTLLTHTEVVVLSKKIKIGQHLEERKSRLKERLGYEPSEAQLAASLRISRTELQMKQIECKLAREKLAMSNVRLVMSVAQKYASMGAEIGDLIQGGLIGLLRGIEKYDSSRGFKISTYVYWWIRQGVSKALIENSRTLRLPIHMHERLSAIRNAKAKLEEKGITPSIEKIAKSLNMSTKKVLNATEAKCKVFSIDRPVCPSLNGLPGDTIHCYMADDHPGNDPWHGVDHGALKDEVNKLMTTTLREREREIIRLYYGLDNEFLTWEDISRRMGLSRERVRQVGLVALEKLKHAARKTNLEAMLVEY</sequence>
<dbReference type="SUPFAM" id="SSF88946">
    <property type="entry name" value="Sigma2 domain of RNA polymerase sigma factors"/>
    <property type="match status" value="1"/>
</dbReference>
<dbReference type="InterPro" id="IPR013324">
    <property type="entry name" value="RNA_pol_sigma_r3/r4-like"/>
</dbReference>
<protein>
    <submittedName>
        <fullName evidence="8">RNA polymerase sigma-70</fullName>
    </submittedName>
</protein>